<accession>A0A4R3JN81</accession>
<keyword evidence="6" id="KW-1185">Reference proteome</keyword>
<keyword evidence="2" id="KW-1133">Transmembrane helix</keyword>
<evidence type="ECO:0000256" key="2">
    <source>
        <dbReference type="SAM" id="Phobius"/>
    </source>
</evidence>
<evidence type="ECO:0000313" key="4">
    <source>
        <dbReference type="EMBL" id="TCS66705.1"/>
    </source>
</evidence>
<feature type="region of interest" description="Disordered" evidence="1">
    <location>
        <begin position="43"/>
        <end position="136"/>
    </location>
</feature>
<reference evidence="4 5" key="2">
    <citation type="submission" date="2019-03" db="EMBL/GenBank/DDBJ databases">
        <title>Genomic Encyclopedia of Type Strains, Phase IV (KMG-IV): sequencing the most valuable type-strain genomes for metagenomic binning, comparative biology and taxonomic classification.</title>
        <authorList>
            <person name="Goeker M."/>
        </authorList>
    </citation>
    <scope>NUCLEOTIDE SEQUENCE [LARGE SCALE GENOMIC DNA]</scope>
    <source>
        <strain evidence="4 5">DSM 103426</strain>
    </source>
</reference>
<organism evidence="4 5">
    <name type="scientific">Faecalimonas umbilicata</name>
    <dbReference type="NCBI Taxonomy" id="1912855"/>
    <lineage>
        <taxon>Bacteria</taxon>
        <taxon>Bacillati</taxon>
        <taxon>Bacillota</taxon>
        <taxon>Clostridia</taxon>
        <taxon>Lachnospirales</taxon>
        <taxon>Lachnospiraceae</taxon>
        <taxon>Faecalimonas</taxon>
    </lineage>
</organism>
<proteinExistence type="predicted"/>
<feature type="transmembrane region" description="Helical" evidence="2">
    <location>
        <begin position="180"/>
        <end position="200"/>
    </location>
</feature>
<feature type="compositionally biased region" description="Low complexity" evidence="1">
    <location>
        <begin position="90"/>
        <end position="112"/>
    </location>
</feature>
<sequence length="235" mass="25983">MSKKSKAAGDADKIHEVKQTAEQEPAVSSALFCGTDFDICEPVPSTSSKEADILPFSDVSSETEKTSETNNYADPSGTGNTSSENKEIASEPASSAASSSASKQSNSVASDSSYEEEPLQSDTRHERRSFFSKTARKSAPSLEEQILARINDADLMRYLEMEHEKLHLLQSRKESREKRLFTILQLLLSLAAVVTVVFLLRDNPTVLVNILYITGIIVVLWLVKNPLEKDRKKKD</sequence>
<name>A0A4R3JN81_9FIRM</name>
<feature type="compositionally biased region" description="Polar residues" evidence="1">
    <location>
        <begin position="68"/>
        <end position="83"/>
    </location>
</feature>
<comment type="caution">
    <text evidence="4">The sequence shown here is derived from an EMBL/GenBank/DDBJ whole genome shotgun (WGS) entry which is preliminary data.</text>
</comment>
<dbReference type="RefSeq" id="WP_116441294.1">
    <property type="nucleotide sequence ID" value="NZ_BHEO01000002.1"/>
</dbReference>
<keyword evidence="2" id="KW-0472">Membrane</keyword>
<keyword evidence="2" id="KW-0812">Transmembrane</keyword>
<feature type="region of interest" description="Disordered" evidence="1">
    <location>
        <begin position="1"/>
        <end position="26"/>
    </location>
</feature>
<evidence type="ECO:0000313" key="6">
    <source>
        <dbReference type="Proteomes" id="UP000702954"/>
    </source>
</evidence>
<dbReference type="EMBL" id="SLZV01000018">
    <property type="protein sequence ID" value="TCS66705.1"/>
    <property type="molecule type" value="Genomic_DNA"/>
</dbReference>
<evidence type="ECO:0000313" key="3">
    <source>
        <dbReference type="EMBL" id="GBU04379.1"/>
    </source>
</evidence>
<dbReference type="Proteomes" id="UP000294613">
    <property type="component" value="Unassembled WGS sequence"/>
</dbReference>
<dbReference type="EMBL" id="BHEO01000002">
    <property type="protein sequence ID" value="GBU04379.1"/>
    <property type="molecule type" value="Genomic_DNA"/>
</dbReference>
<feature type="compositionally biased region" description="Basic and acidic residues" evidence="1">
    <location>
        <begin position="7"/>
        <end position="21"/>
    </location>
</feature>
<gene>
    <name evidence="4" type="ORF">EDD74_11839</name>
    <name evidence="3" type="ORF">FAEUMB_09200</name>
</gene>
<feature type="transmembrane region" description="Helical" evidence="2">
    <location>
        <begin position="206"/>
        <end position="223"/>
    </location>
</feature>
<dbReference type="Proteomes" id="UP000702954">
    <property type="component" value="Unassembled WGS sequence"/>
</dbReference>
<protein>
    <submittedName>
        <fullName evidence="4">Uncharacterized protein</fullName>
    </submittedName>
</protein>
<reference evidence="3 6" key="1">
    <citation type="journal article" date="2018" name="Int. J. Syst. Evol. Microbiol.">
        <title>Draft Genome Sequence of Faecalimonas umbilicata JCM 30896T, an Acetate-Producing Bacterium Isolated from Human Feces.</title>
        <authorList>
            <person name="Sakamoto M."/>
            <person name="Ikeyama N."/>
            <person name="Yuki M."/>
            <person name="Ohkuma M."/>
        </authorList>
    </citation>
    <scope>NUCLEOTIDE SEQUENCE [LARGE SCALE GENOMIC DNA]</scope>
    <source>
        <strain evidence="3 6">EGH7</strain>
    </source>
</reference>
<evidence type="ECO:0000256" key="1">
    <source>
        <dbReference type="SAM" id="MobiDB-lite"/>
    </source>
</evidence>
<dbReference type="AlphaFoldDB" id="A0A4R3JN81"/>
<evidence type="ECO:0000313" key="5">
    <source>
        <dbReference type="Proteomes" id="UP000294613"/>
    </source>
</evidence>